<dbReference type="InterPro" id="IPR011146">
    <property type="entry name" value="HIT-like"/>
</dbReference>
<evidence type="ECO:0000256" key="1">
    <source>
        <dbReference type="PIRSR" id="PIRSR601310-1"/>
    </source>
</evidence>
<evidence type="ECO:0000259" key="4">
    <source>
        <dbReference type="PROSITE" id="PS51084"/>
    </source>
</evidence>
<dbReference type="PANTHER" id="PTHR46648">
    <property type="entry name" value="HIT FAMILY PROTEIN 1"/>
    <property type="match status" value="1"/>
</dbReference>
<dbReference type="GO" id="GO:0016787">
    <property type="term" value="F:hydrolase activity"/>
    <property type="evidence" value="ECO:0007669"/>
    <property type="project" value="UniProtKB-KW"/>
</dbReference>
<dbReference type="AlphaFoldDB" id="A0A6S6QT48"/>
<dbReference type="KEGG" id="tso:IZ6_18720"/>
<dbReference type="EMBL" id="AP023361">
    <property type="protein sequence ID" value="BCJ91137.1"/>
    <property type="molecule type" value="Genomic_DNA"/>
</dbReference>
<dbReference type="InterPro" id="IPR036265">
    <property type="entry name" value="HIT-like_sf"/>
</dbReference>
<feature type="domain" description="HIT" evidence="4">
    <location>
        <begin position="10"/>
        <end position="117"/>
    </location>
</feature>
<dbReference type="PRINTS" id="PR00332">
    <property type="entry name" value="HISTRIAD"/>
</dbReference>
<name>A0A6S6QT48_9HYPH</name>
<proteinExistence type="predicted"/>
<evidence type="ECO:0000313" key="5">
    <source>
        <dbReference type="EMBL" id="BCJ91137.1"/>
    </source>
</evidence>
<keyword evidence="6" id="KW-1185">Reference proteome</keyword>
<dbReference type="SUPFAM" id="SSF54197">
    <property type="entry name" value="HIT-like"/>
    <property type="match status" value="1"/>
</dbReference>
<dbReference type="GO" id="GO:0009117">
    <property type="term" value="P:nucleotide metabolic process"/>
    <property type="evidence" value="ECO:0007669"/>
    <property type="project" value="TreeGrafter"/>
</dbReference>
<dbReference type="InterPro" id="IPR001310">
    <property type="entry name" value="Histidine_triad_HIT"/>
</dbReference>
<evidence type="ECO:0000313" key="6">
    <source>
        <dbReference type="Proteomes" id="UP000515317"/>
    </source>
</evidence>
<dbReference type="CDD" id="cd01277">
    <property type="entry name" value="HINT_subgroup"/>
    <property type="match status" value="1"/>
</dbReference>
<dbReference type="PROSITE" id="PS51084">
    <property type="entry name" value="HIT_2"/>
    <property type="match status" value="1"/>
</dbReference>
<protein>
    <submittedName>
        <fullName evidence="5">Hydrolase</fullName>
    </submittedName>
</protein>
<dbReference type="PANTHER" id="PTHR46648:SF1">
    <property type="entry name" value="ADENOSINE 5'-MONOPHOSPHORAMIDASE HNT1"/>
    <property type="match status" value="1"/>
</dbReference>
<feature type="short sequence motif" description="Histidine triad motif" evidence="2 3">
    <location>
        <begin position="102"/>
        <end position="106"/>
    </location>
</feature>
<sequence>MATSYDPNNVFAKILDGELPSHKVYEDDRTLAFMDVMPRSNGHVLVIPKKPARNLLDAEPEELGYVVGVVQTVAKAVKKAMKADGLTIQQFNEEAGGQVVFHLHFHIVPRYEGQPLRPHTGEFEKPEVLTANAEKIKASLGK</sequence>
<dbReference type="RefSeq" id="WP_222877598.1">
    <property type="nucleotide sequence ID" value="NZ_AP023361.1"/>
</dbReference>
<reference evidence="5 6" key="1">
    <citation type="submission" date="2020-08" db="EMBL/GenBank/DDBJ databases">
        <title>Genome sequence of Rhizobiales bacterium strain IZ6.</title>
        <authorList>
            <person name="Nakai R."/>
            <person name="Naganuma T."/>
        </authorList>
    </citation>
    <scope>NUCLEOTIDE SEQUENCE [LARGE SCALE GENOMIC DNA]</scope>
    <source>
        <strain evidence="5 6">IZ6</strain>
    </source>
</reference>
<dbReference type="Proteomes" id="UP000515317">
    <property type="component" value="Chromosome"/>
</dbReference>
<keyword evidence="5" id="KW-0378">Hydrolase</keyword>
<organism evidence="5 6">
    <name type="scientific">Terrihabitans soli</name>
    <dbReference type="NCBI Taxonomy" id="708113"/>
    <lineage>
        <taxon>Bacteria</taxon>
        <taxon>Pseudomonadati</taxon>
        <taxon>Pseudomonadota</taxon>
        <taxon>Alphaproteobacteria</taxon>
        <taxon>Hyphomicrobiales</taxon>
        <taxon>Terrihabitans</taxon>
    </lineage>
</organism>
<evidence type="ECO:0000256" key="2">
    <source>
        <dbReference type="PIRSR" id="PIRSR601310-3"/>
    </source>
</evidence>
<dbReference type="Pfam" id="PF01230">
    <property type="entry name" value="HIT"/>
    <property type="match status" value="1"/>
</dbReference>
<feature type="active site" description="Tele-AMP-histidine intermediate" evidence="1">
    <location>
        <position position="104"/>
    </location>
</feature>
<evidence type="ECO:0000256" key="3">
    <source>
        <dbReference type="PROSITE-ProRule" id="PRU00464"/>
    </source>
</evidence>
<dbReference type="InterPro" id="IPR039384">
    <property type="entry name" value="HINT"/>
</dbReference>
<gene>
    <name evidence="5" type="ORF">IZ6_18720</name>
</gene>
<dbReference type="Gene3D" id="3.30.428.10">
    <property type="entry name" value="HIT-like"/>
    <property type="match status" value="1"/>
</dbReference>
<accession>A0A6S6QT48</accession>